<organism evidence="3 4">
    <name type="scientific">Alkalimarinus sediminis</name>
    <dbReference type="NCBI Taxonomy" id="1632866"/>
    <lineage>
        <taxon>Bacteria</taxon>
        <taxon>Pseudomonadati</taxon>
        <taxon>Pseudomonadota</taxon>
        <taxon>Gammaproteobacteria</taxon>
        <taxon>Alteromonadales</taxon>
        <taxon>Alteromonadaceae</taxon>
        <taxon>Alkalimarinus</taxon>
    </lineage>
</organism>
<name>A0A9E8HQX9_9ALTE</name>
<dbReference type="InterPro" id="IPR036866">
    <property type="entry name" value="RibonucZ/Hydroxyglut_hydro"/>
</dbReference>
<proteinExistence type="inferred from homology"/>
<dbReference type="SUPFAM" id="SSF56281">
    <property type="entry name" value="Metallo-hydrolase/oxidoreductase"/>
    <property type="match status" value="1"/>
</dbReference>
<dbReference type="Gene3D" id="3.60.15.10">
    <property type="entry name" value="Ribonuclease Z/Hydroxyacylglutathione hydrolase-like"/>
    <property type="match status" value="1"/>
</dbReference>
<dbReference type="Pfam" id="PF00753">
    <property type="entry name" value="Lactamase_B"/>
    <property type="match status" value="1"/>
</dbReference>
<dbReference type="EMBL" id="CP101527">
    <property type="protein sequence ID" value="UZW74876.1"/>
    <property type="molecule type" value="Genomic_DNA"/>
</dbReference>
<protein>
    <submittedName>
        <fullName evidence="3">MBL fold metallo-hydrolase</fullName>
    </submittedName>
</protein>
<evidence type="ECO:0000313" key="4">
    <source>
        <dbReference type="Proteomes" id="UP001164472"/>
    </source>
</evidence>
<keyword evidence="4" id="KW-1185">Reference proteome</keyword>
<dbReference type="RefSeq" id="WP_251810303.1">
    <property type="nucleotide sequence ID" value="NZ_CP101527.1"/>
</dbReference>
<evidence type="ECO:0000256" key="1">
    <source>
        <dbReference type="ARBA" id="ARBA00005250"/>
    </source>
</evidence>
<dbReference type="PANTHER" id="PTHR42951">
    <property type="entry name" value="METALLO-BETA-LACTAMASE DOMAIN-CONTAINING"/>
    <property type="match status" value="1"/>
</dbReference>
<dbReference type="Proteomes" id="UP001164472">
    <property type="component" value="Chromosome"/>
</dbReference>
<sequence length="311" mass="34765">MNRLVSHVVAATFCFSANTVLAEDHHSDKKIFSVTEIKPGFHFLQGKGGNILLSDGKEGLLIVDSDYSEMTPALEETLGKYEGSLKYVLNTHWHGDHTEGNKALGHQAEIVAHDNVYTRLNSRQEVKLFNMVSEPYEAHALPNITFDTSLTLRFNGETIKALHMPNGHTDGDSIIFFENANIVHMGDHYFNGMFPFVDVDSNGSVHGVADNIEEMLHKIDDNTIVVPGHGPISNKKELMAFREMLMGTADEVQMMMNKGLTLEAIQEKGLSEQWAVWGNGFLNEKVWIGIVHSSLVQDAKKENNHQHPHNH</sequence>
<dbReference type="InterPro" id="IPR050855">
    <property type="entry name" value="NDM-1-like"/>
</dbReference>
<evidence type="ECO:0000313" key="3">
    <source>
        <dbReference type="EMBL" id="UZW74876.1"/>
    </source>
</evidence>
<dbReference type="CDD" id="cd16282">
    <property type="entry name" value="metallo-hydrolase-like_MBL-fold"/>
    <property type="match status" value="1"/>
</dbReference>
<dbReference type="SMART" id="SM00849">
    <property type="entry name" value="Lactamase_B"/>
    <property type="match status" value="1"/>
</dbReference>
<dbReference type="InterPro" id="IPR001279">
    <property type="entry name" value="Metallo-B-lactamas"/>
</dbReference>
<reference evidence="3" key="1">
    <citation type="submission" date="2022-07" db="EMBL/GenBank/DDBJ databases">
        <title>Alkalimarinus sp. nov., isolated from gut of a Alitta virens.</title>
        <authorList>
            <person name="Yang A.I."/>
            <person name="Shin N.-R."/>
        </authorList>
    </citation>
    <scope>NUCLEOTIDE SEQUENCE</scope>
    <source>
        <strain evidence="3">FA028</strain>
    </source>
</reference>
<gene>
    <name evidence="3" type="ORF">NNL22_17930</name>
</gene>
<accession>A0A9E8HQX9</accession>
<dbReference type="AlphaFoldDB" id="A0A9E8HQX9"/>
<feature type="domain" description="Metallo-beta-lactamase" evidence="2">
    <location>
        <begin position="48"/>
        <end position="229"/>
    </location>
</feature>
<comment type="similarity">
    <text evidence="1">Belongs to the metallo-beta-lactamase superfamily. Class-B beta-lactamase family.</text>
</comment>
<evidence type="ECO:0000259" key="2">
    <source>
        <dbReference type="SMART" id="SM00849"/>
    </source>
</evidence>
<dbReference type="GO" id="GO:0017001">
    <property type="term" value="P:antibiotic catabolic process"/>
    <property type="evidence" value="ECO:0007669"/>
    <property type="project" value="UniProtKB-ARBA"/>
</dbReference>
<dbReference type="PANTHER" id="PTHR42951:SF4">
    <property type="entry name" value="ACYL-COENZYME A THIOESTERASE MBLAC2"/>
    <property type="match status" value="1"/>
</dbReference>
<dbReference type="KEGG" id="asem:NNL22_17930"/>